<dbReference type="InterPro" id="IPR026564">
    <property type="entry name" value="Transcrip_reg_TACO1-like_dom3"/>
</dbReference>
<dbReference type="Gene3D" id="1.10.10.200">
    <property type="match status" value="1"/>
</dbReference>
<feature type="domain" description="TACO1/YebC-like N-terminal" evidence="6">
    <location>
        <begin position="5"/>
        <end position="76"/>
    </location>
</feature>
<dbReference type="SUPFAM" id="SSF75625">
    <property type="entry name" value="YebC-like"/>
    <property type="match status" value="1"/>
</dbReference>
<evidence type="ECO:0000256" key="2">
    <source>
        <dbReference type="ARBA" id="ARBA00008724"/>
    </source>
</evidence>
<keyword evidence="3" id="KW-0963">Cytoplasm</keyword>
<dbReference type="FunFam" id="1.10.10.200:FF:000002">
    <property type="entry name" value="Probable transcriptional regulatory protein CLM62_37755"/>
    <property type="match status" value="1"/>
</dbReference>
<dbReference type="NCBIfam" id="TIGR01033">
    <property type="entry name" value="YebC/PmpR family DNA-binding transcriptional regulator"/>
    <property type="match status" value="1"/>
</dbReference>
<evidence type="ECO:0000256" key="1">
    <source>
        <dbReference type="ARBA" id="ARBA00004173"/>
    </source>
</evidence>
<keyword evidence="4" id="KW-0238">DNA-binding</keyword>
<evidence type="ECO:0000256" key="3">
    <source>
        <dbReference type="ARBA" id="ARBA00022490"/>
    </source>
</evidence>
<sequence length="251" mass="27227">MSGHSKWANIKHKKAAVDRKKGRIFSRLAKEIMVAAKMGGGDIDSNPRLRAGITAAKAVNMPNANIDRAIKKGIGELGDVVFEEIQYEGYGPGGVALLIDCLTDNRNRSASEVRTALDRNNGNLASSGSVAWMFNRKCHFLIEGANADEEKLMDVVLEAGAEDIDVADEVAEIWGAPDAFEAISKALEAAAIVPSEAAVTRRPDNVVEVKDVKIAEQVLRLIDRLEDLDDVQQVTANFEIDDAIADQIEEE</sequence>
<reference evidence="7" key="1">
    <citation type="submission" date="2019-08" db="EMBL/GenBank/DDBJ databases">
        <authorList>
            <person name="Kucharzyk K."/>
            <person name="Murdoch R.W."/>
            <person name="Higgins S."/>
            <person name="Loffler F."/>
        </authorList>
    </citation>
    <scope>NUCLEOTIDE SEQUENCE</scope>
</reference>
<dbReference type="NCBIfam" id="NF001030">
    <property type="entry name" value="PRK00110.1"/>
    <property type="match status" value="1"/>
</dbReference>
<dbReference type="Pfam" id="PF01709">
    <property type="entry name" value="Transcrip_reg"/>
    <property type="match status" value="1"/>
</dbReference>
<dbReference type="GO" id="GO:0005829">
    <property type="term" value="C:cytosol"/>
    <property type="evidence" value="ECO:0007669"/>
    <property type="project" value="TreeGrafter"/>
</dbReference>
<accession>A0A645CIT6</accession>
<gene>
    <name evidence="7" type="ORF">SDC9_123866</name>
</gene>
<dbReference type="AlphaFoldDB" id="A0A645CIT6"/>
<dbReference type="InterPro" id="IPR017856">
    <property type="entry name" value="Integrase-like_N"/>
</dbReference>
<dbReference type="PANTHER" id="PTHR12532">
    <property type="entry name" value="TRANSLATIONAL ACTIVATOR OF CYTOCHROME C OXIDASE 1"/>
    <property type="match status" value="1"/>
</dbReference>
<evidence type="ECO:0000259" key="6">
    <source>
        <dbReference type="Pfam" id="PF20772"/>
    </source>
</evidence>
<comment type="similarity">
    <text evidence="2">Belongs to the TACO1 family.</text>
</comment>
<protein>
    <submittedName>
        <fullName evidence="7">Putative transcriptional regulatory protein</fullName>
    </submittedName>
</protein>
<proteinExistence type="inferred from homology"/>
<dbReference type="GO" id="GO:0005739">
    <property type="term" value="C:mitochondrion"/>
    <property type="evidence" value="ECO:0007669"/>
    <property type="project" value="UniProtKB-SubCell"/>
</dbReference>
<dbReference type="InterPro" id="IPR002876">
    <property type="entry name" value="Transcrip_reg_TACO1-like"/>
</dbReference>
<dbReference type="Gene3D" id="3.30.70.980">
    <property type="match status" value="2"/>
</dbReference>
<dbReference type="InterPro" id="IPR029072">
    <property type="entry name" value="YebC-like"/>
</dbReference>
<evidence type="ECO:0000259" key="5">
    <source>
        <dbReference type="Pfam" id="PF01709"/>
    </source>
</evidence>
<dbReference type="GO" id="GO:0003677">
    <property type="term" value="F:DNA binding"/>
    <property type="evidence" value="ECO:0007669"/>
    <property type="project" value="UniProtKB-KW"/>
</dbReference>
<dbReference type="EMBL" id="VSSQ01027558">
    <property type="protein sequence ID" value="MPM76867.1"/>
    <property type="molecule type" value="Genomic_DNA"/>
</dbReference>
<dbReference type="Pfam" id="PF20772">
    <property type="entry name" value="TACO1_YebC_N"/>
    <property type="match status" value="1"/>
</dbReference>
<dbReference type="NCBIfam" id="NF009044">
    <property type="entry name" value="PRK12378.1"/>
    <property type="match status" value="1"/>
</dbReference>
<dbReference type="InterPro" id="IPR049083">
    <property type="entry name" value="TACO1_YebC_N"/>
</dbReference>
<organism evidence="7">
    <name type="scientific">bioreactor metagenome</name>
    <dbReference type="NCBI Taxonomy" id="1076179"/>
    <lineage>
        <taxon>unclassified sequences</taxon>
        <taxon>metagenomes</taxon>
        <taxon>ecological metagenomes</taxon>
    </lineage>
</organism>
<feature type="domain" description="TACO1/YebC-like second and third" evidence="5">
    <location>
        <begin position="82"/>
        <end position="238"/>
    </location>
</feature>
<comment type="subcellular location">
    <subcellularLocation>
        <location evidence="1">Mitochondrion</location>
    </subcellularLocation>
</comment>
<dbReference type="HAMAP" id="MF_00693">
    <property type="entry name" value="Transcrip_reg_TACO1"/>
    <property type="match status" value="1"/>
</dbReference>
<dbReference type="PANTHER" id="PTHR12532:SF6">
    <property type="entry name" value="TRANSCRIPTIONAL REGULATORY PROTEIN YEBC-RELATED"/>
    <property type="match status" value="1"/>
</dbReference>
<evidence type="ECO:0000256" key="4">
    <source>
        <dbReference type="ARBA" id="ARBA00023125"/>
    </source>
</evidence>
<dbReference type="InterPro" id="IPR048300">
    <property type="entry name" value="TACO1_YebC-like_2nd/3rd_dom"/>
</dbReference>
<comment type="caution">
    <text evidence="7">The sequence shown here is derived from an EMBL/GenBank/DDBJ whole genome shotgun (WGS) entry which is preliminary data.</text>
</comment>
<evidence type="ECO:0000313" key="7">
    <source>
        <dbReference type="EMBL" id="MPM76867.1"/>
    </source>
</evidence>
<name>A0A645CIT6_9ZZZZ</name>